<dbReference type="PANTHER" id="PTHR47691">
    <property type="entry name" value="REGULATOR-RELATED"/>
    <property type="match status" value="1"/>
</dbReference>
<protein>
    <recommendedName>
        <fullName evidence="5">NB-ARC domain-containing protein</fullName>
    </recommendedName>
</protein>
<evidence type="ECO:0000313" key="3">
    <source>
        <dbReference type="EMBL" id="MBD2616176.1"/>
    </source>
</evidence>
<dbReference type="Pfam" id="PF00931">
    <property type="entry name" value="NB-ARC"/>
    <property type="match status" value="1"/>
</dbReference>
<proteinExistence type="predicted"/>
<dbReference type="PANTHER" id="PTHR47691:SF3">
    <property type="entry name" value="HTH-TYPE TRANSCRIPTIONAL REGULATOR RV0890C-RELATED"/>
    <property type="match status" value="1"/>
</dbReference>
<dbReference type="SUPFAM" id="SSF52540">
    <property type="entry name" value="P-loop containing nucleoside triphosphate hydrolases"/>
    <property type="match status" value="1"/>
</dbReference>
<accession>A0ABR8HLP7</accession>
<evidence type="ECO:0000259" key="2">
    <source>
        <dbReference type="Pfam" id="PF26355"/>
    </source>
</evidence>
<feature type="domain" description="NB-ARC" evidence="1">
    <location>
        <begin position="132"/>
        <end position="235"/>
    </location>
</feature>
<dbReference type="InterPro" id="IPR027417">
    <property type="entry name" value="P-loop_NTPase"/>
</dbReference>
<feature type="domain" description="vWA-MoxR associated protein N-terminal HTH" evidence="2">
    <location>
        <begin position="9"/>
        <end position="88"/>
    </location>
</feature>
<dbReference type="InterPro" id="IPR002182">
    <property type="entry name" value="NB-ARC"/>
</dbReference>
<sequence length="542" mass="61655">MNSEDAFLTINEAIEIIEAALKPESLSNVQEDMFSKIWEGRTYEQIAEDLDYQPEYIKYVGFQLWRSLTNAFGEKVTKSNFRAVLRRYKQNVKIPEKHTRKTNLKASHFQIPKHTNLSEFMDVSVFFGRVDELDVLSQWIVQDGCRLVALLGMGGIGKTSLAAKLAEQIQGEFEYLIWRSLRHAPPLLTALTDINEFIESEPETEIPATIDAQLSHLLHALRTHRCLLILDDWETILRDADIAGYYRQGYEYYGEFLKRVGQERHQSSLLLLSREKPIEIATLAGESLPVRVLQIKGLKSTYAKQLLVTKGFAGTENGLDELIQLYRGHPAALKIIATTIKDLFNGNVSEFMGQSSLIIGDIFANLLDQHFERLSNLEKAIMYWLAIARQPLSLAQLKANLGIGVSSSELLAVLESLGRRTLIEKEIASFDSTILFSLQPVVMKYVTSIFIEEIFQEIHEAIATNSVEKLRLLKSHALVQQESDKIQAEQVRLILTRIKERLYLVMGTKVMEVHLQNLLAQVRENISPVMGYAEHNLLLLLE</sequence>
<dbReference type="EMBL" id="JACJTC010000041">
    <property type="protein sequence ID" value="MBD2616176.1"/>
    <property type="molecule type" value="Genomic_DNA"/>
</dbReference>
<evidence type="ECO:0000313" key="4">
    <source>
        <dbReference type="Proteomes" id="UP000606396"/>
    </source>
</evidence>
<reference evidence="3 4" key="1">
    <citation type="journal article" date="2020" name="ISME J.">
        <title>Comparative genomics reveals insights into cyanobacterial evolution and habitat adaptation.</title>
        <authorList>
            <person name="Chen M.Y."/>
            <person name="Teng W.K."/>
            <person name="Zhao L."/>
            <person name="Hu C.X."/>
            <person name="Zhou Y.K."/>
            <person name="Han B.P."/>
            <person name="Song L.R."/>
            <person name="Shu W.S."/>
        </authorList>
    </citation>
    <scope>NUCLEOTIDE SEQUENCE [LARGE SCALE GENOMIC DNA]</scope>
    <source>
        <strain evidence="3 4">FACHB-252</strain>
    </source>
</reference>
<name>A0ABR8HLP7_NOSPU</name>
<dbReference type="Gene3D" id="3.40.50.300">
    <property type="entry name" value="P-loop containing nucleotide triphosphate hydrolases"/>
    <property type="match status" value="1"/>
</dbReference>
<dbReference type="Pfam" id="PF26355">
    <property type="entry name" value="HTH_VMAP-M9"/>
    <property type="match status" value="1"/>
</dbReference>
<keyword evidence="4" id="KW-1185">Reference proteome</keyword>
<dbReference type="InterPro" id="IPR058651">
    <property type="entry name" value="HTH_VMAP-M9"/>
</dbReference>
<gene>
    <name evidence="3" type="ORF">H6G94_33870</name>
</gene>
<evidence type="ECO:0008006" key="5">
    <source>
        <dbReference type="Google" id="ProtNLM"/>
    </source>
</evidence>
<dbReference type="PRINTS" id="PR00364">
    <property type="entry name" value="DISEASERSIST"/>
</dbReference>
<dbReference type="Proteomes" id="UP000606396">
    <property type="component" value="Unassembled WGS sequence"/>
</dbReference>
<dbReference type="RefSeq" id="WP_190952634.1">
    <property type="nucleotide sequence ID" value="NZ_JACJTC010000041.1"/>
</dbReference>
<comment type="caution">
    <text evidence="3">The sequence shown here is derived from an EMBL/GenBank/DDBJ whole genome shotgun (WGS) entry which is preliminary data.</text>
</comment>
<evidence type="ECO:0000259" key="1">
    <source>
        <dbReference type="Pfam" id="PF00931"/>
    </source>
</evidence>
<organism evidence="3 4">
    <name type="scientific">Nostoc punctiforme FACHB-252</name>
    <dbReference type="NCBI Taxonomy" id="1357509"/>
    <lineage>
        <taxon>Bacteria</taxon>
        <taxon>Bacillati</taxon>
        <taxon>Cyanobacteriota</taxon>
        <taxon>Cyanophyceae</taxon>
        <taxon>Nostocales</taxon>
        <taxon>Nostocaceae</taxon>
        <taxon>Nostoc</taxon>
    </lineage>
</organism>